<name>A0A1E5J0J2_SHECO</name>
<evidence type="ECO:0000313" key="2">
    <source>
        <dbReference type="EMBL" id="OEG72257.1"/>
    </source>
</evidence>
<keyword evidence="1" id="KW-0732">Signal</keyword>
<reference evidence="3 4" key="1">
    <citation type="submission" date="2016-07" db="EMBL/GenBank/DDBJ databases">
        <title>Whole-genome of two Shewanella species isolated from a digestive organ of sea cucumber Apostichopus japonicus Selenka 1867.</title>
        <authorList>
            <person name="Hong H.-H."/>
            <person name="Choi H."/>
            <person name="Cheon S."/>
            <person name="Oh J.-S."/>
            <person name="Lee H.-G."/>
            <person name="Park C."/>
        </authorList>
    </citation>
    <scope>NUCLEOTIDE SEQUENCE [LARGE SCALE GENOMIC DNA]</scope>
    <source>
        <strain evidence="3 4">CSB03KR</strain>
    </source>
</reference>
<accession>A0A1E5J0J2</accession>
<dbReference type="EMBL" id="MCBT01000001">
    <property type="protein sequence ID" value="OEG75748.1"/>
    <property type="molecule type" value="Genomic_DNA"/>
</dbReference>
<comment type="caution">
    <text evidence="3">The sequence shown here is derived from an EMBL/GenBank/DDBJ whole genome shotgun (WGS) entry which is preliminary data.</text>
</comment>
<gene>
    <name evidence="2" type="ORF">BEL05_04540</name>
    <name evidence="3" type="ORF">BEL05_16070</name>
</gene>
<organism evidence="3 4">
    <name type="scientific">Shewanella colwelliana</name>
    <name type="common">Alteromonas colwelliana</name>
    <dbReference type="NCBI Taxonomy" id="23"/>
    <lineage>
        <taxon>Bacteria</taxon>
        <taxon>Pseudomonadati</taxon>
        <taxon>Pseudomonadota</taxon>
        <taxon>Gammaproteobacteria</taxon>
        <taxon>Alteromonadales</taxon>
        <taxon>Shewanellaceae</taxon>
        <taxon>Shewanella</taxon>
    </lineage>
</organism>
<evidence type="ECO:0000313" key="4">
    <source>
        <dbReference type="Proteomes" id="UP000095230"/>
    </source>
</evidence>
<dbReference type="EMBL" id="MCBT01000048">
    <property type="protein sequence ID" value="OEG72257.1"/>
    <property type="molecule type" value="Genomic_DNA"/>
</dbReference>
<evidence type="ECO:0000313" key="3">
    <source>
        <dbReference type="EMBL" id="OEG75748.1"/>
    </source>
</evidence>
<evidence type="ECO:0000256" key="1">
    <source>
        <dbReference type="SAM" id="SignalP"/>
    </source>
</evidence>
<proteinExistence type="predicted"/>
<evidence type="ECO:0008006" key="5">
    <source>
        <dbReference type="Google" id="ProtNLM"/>
    </source>
</evidence>
<feature type="chain" id="PRO_5014268559" description="DUF3718 domain-containing protein" evidence="1">
    <location>
        <begin position="21"/>
        <end position="68"/>
    </location>
</feature>
<feature type="signal peptide" evidence="1">
    <location>
        <begin position="1"/>
        <end position="20"/>
    </location>
</feature>
<sequence length="68" mass="7538">MKALLILGACLLLCVAPNLAAVTYQFIAVDKSVESKLCVALGNAQRRVLRRKLENYSYNVRLSTNLLN</sequence>
<protein>
    <recommendedName>
        <fullName evidence="5">DUF3718 domain-containing protein</fullName>
    </recommendedName>
</protein>
<dbReference type="Proteomes" id="UP000095230">
    <property type="component" value="Unassembled WGS sequence"/>
</dbReference>
<dbReference type="AlphaFoldDB" id="A0A1E5J0J2"/>